<dbReference type="GO" id="GO:0032259">
    <property type="term" value="P:methylation"/>
    <property type="evidence" value="ECO:0007669"/>
    <property type="project" value="UniProtKB-KW"/>
</dbReference>
<dbReference type="SUPFAM" id="SSF53335">
    <property type="entry name" value="S-adenosyl-L-methionine-dependent methyltransferases"/>
    <property type="match status" value="1"/>
</dbReference>
<evidence type="ECO:0000259" key="3">
    <source>
        <dbReference type="Pfam" id="PF10017"/>
    </source>
</evidence>
<dbReference type="AlphaFoldDB" id="Q2S8S4"/>
<dbReference type="HOGENOM" id="CLU_049766_1_1_6"/>
<name>Q2S8S4_HAHCH</name>
<protein>
    <submittedName>
        <fullName evidence="4">Uncharacterized conserved protein</fullName>
    </submittedName>
</protein>
<dbReference type="InterPro" id="IPR029063">
    <property type="entry name" value="SAM-dependent_MTases_sf"/>
</dbReference>
<dbReference type="InterPro" id="IPR017804">
    <property type="entry name" value="MeTrfase_EgtD-like"/>
</dbReference>
<dbReference type="EMBL" id="CP000155">
    <property type="protein sequence ID" value="ABC32950.1"/>
    <property type="molecule type" value="Genomic_DNA"/>
</dbReference>
<dbReference type="STRING" id="349521.HCH_06303"/>
<evidence type="ECO:0000256" key="2">
    <source>
        <dbReference type="ARBA" id="ARBA00022679"/>
    </source>
</evidence>
<dbReference type="Proteomes" id="UP000000238">
    <property type="component" value="Chromosome"/>
</dbReference>
<dbReference type="PANTHER" id="PTHR43397:SF1">
    <property type="entry name" value="ERGOTHIONEINE BIOSYNTHESIS PROTEIN 1"/>
    <property type="match status" value="1"/>
</dbReference>
<dbReference type="InterPro" id="IPR035094">
    <property type="entry name" value="EgtD"/>
</dbReference>
<keyword evidence="1" id="KW-0489">Methyltransferase</keyword>
<dbReference type="NCBIfam" id="TIGR03438">
    <property type="entry name" value="egtD_ergothio"/>
    <property type="match status" value="1"/>
</dbReference>
<dbReference type="Pfam" id="PF10017">
    <property type="entry name" value="Methyltransf_33"/>
    <property type="match status" value="1"/>
</dbReference>
<keyword evidence="5" id="KW-1185">Reference proteome</keyword>
<dbReference type="RefSeq" id="WP_011400006.1">
    <property type="nucleotide sequence ID" value="NC_007645.1"/>
</dbReference>
<dbReference type="GO" id="GO:0008168">
    <property type="term" value="F:methyltransferase activity"/>
    <property type="evidence" value="ECO:0007669"/>
    <property type="project" value="UniProtKB-KW"/>
</dbReference>
<accession>Q2S8S4</accession>
<feature type="domain" description="Histidine-specific methyltransferase SAM-dependent" evidence="3">
    <location>
        <begin position="21"/>
        <end position="317"/>
    </location>
</feature>
<dbReference type="KEGG" id="hch:HCH_06303"/>
<evidence type="ECO:0000313" key="4">
    <source>
        <dbReference type="EMBL" id="ABC32950.1"/>
    </source>
</evidence>
<dbReference type="eggNOG" id="COG4301">
    <property type="taxonomic scope" value="Bacteria"/>
</dbReference>
<proteinExistence type="predicted"/>
<gene>
    <name evidence="4" type="ordered locus">HCH_06303</name>
</gene>
<sequence>MIEPVIKELCEDEVIDEAFLADVVQGLSGWPKTLPCKYFYDQRGSELFEQICEVDEYYLTRTEMGMIDYVAREMAQRLPHIGQIVEFGCGNCEKVQRLLDAHPQVDGFVAIDVSKAFLLESVKNLSRRYPALKVTPVVGDFMEAQPLPETTAPRMGFFPGSTIGNLEAKDARRFLYRVGRTLGEGGYLLVGVDTLKDRRILLRAYDDASGVTREFNLNLLRRMQQELGAELTLQQFAHEARFNEVKSRIEMHLRSLCDQFIAVGGKYFHLSKDETIHTENSHKYTVERFQNLAASAGWQSRRVWLAEDDMYSMHLLQYEGGVRMTD</sequence>
<reference evidence="4 5" key="1">
    <citation type="journal article" date="2005" name="Nucleic Acids Res.">
        <title>Genomic blueprint of Hahella chejuensis, a marine microbe producing an algicidal agent.</title>
        <authorList>
            <person name="Jeong H."/>
            <person name="Yim J.H."/>
            <person name="Lee C."/>
            <person name="Choi S.-H."/>
            <person name="Park Y.K."/>
            <person name="Yoon S.H."/>
            <person name="Hur C.-G."/>
            <person name="Kang H.-Y."/>
            <person name="Kim D."/>
            <person name="Lee H.H."/>
            <person name="Park K.H."/>
            <person name="Park S.-H."/>
            <person name="Park H.-S."/>
            <person name="Lee H.K."/>
            <person name="Oh T.K."/>
            <person name="Kim J.F."/>
        </authorList>
    </citation>
    <scope>NUCLEOTIDE SEQUENCE [LARGE SCALE GENOMIC DNA]</scope>
    <source>
        <strain evidence="4 5">KCTC 2396</strain>
    </source>
</reference>
<dbReference type="InterPro" id="IPR051128">
    <property type="entry name" value="EgtD_Methyltrsf_superfamily"/>
</dbReference>
<evidence type="ECO:0000256" key="1">
    <source>
        <dbReference type="ARBA" id="ARBA00022603"/>
    </source>
</evidence>
<keyword evidence="2" id="KW-0808">Transferase</keyword>
<organism evidence="4 5">
    <name type="scientific">Hahella chejuensis (strain KCTC 2396)</name>
    <dbReference type="NCBI Taxonomy" id="349521"/>
    <lineage>
        <taxon>Bacteria</taxon>
        <taxon>Pseudomonadati</taxon>
        <taxon>Pseudomonadota</taxon>
        <taxon>Gammaproteobacteria</taxon>
        <taxon>Oceanospirillales</taxon>
        <taxon>Hahellaceae</taxon>
        <taxon>Hahella</taxon>
    </lineage>
</organism>
<dbReference type="Gene3D" id="3.40.50.150">
    <property type="entry name" value="Vaccinia Virus protein VP39"/>
    <property type="match status" value="1"/>
</dbReference>
<dbReference type="InterPro" id="IPR019257">
    <property type="entry name" value="MeTrfase_dom"/>
</dbReference>
<evidence type="ECO:0000313" key="5">
    <source>
        <dbReference type="Proteomes" id="UP000000238"/>
    </source>
</evidence>
<dbReference type="PANTHER" id="PTHR43397">
    <property type="entry name" value="ERGOTHIONEINE BIOSYNTHESIS PROTEIN 1"/>
    <property type="match status" value="1"/>
</dbReference>
<dbReference type="PIRSF" id="PIRSF018005">
    <property type="entry name" value="UCP018005"/>
    <property type="match status" value="1"/>
</dbReference>
<dbReference type="OrthoDB" id="5289726at2"/>